<evidence type="ECO:0000313" key="2">
    <source>
        <dbReference type="EMBL" id="KAL0850890.1"/>
    </source>
</evidence>
<evidence type="ECO:0000259" key="1">
    <source>
        <dbReference type="PROSITE" id="PS50878"/>
    </source>
</evidence>
<dbReference type="PANTHER" id="PTHR47027">
    <property type="entry name" value="REVERSE TRANSCRIPTASE DOMAIN-CONTAINING PROTEIN"/>
    <property type="match status" value="1"/>
</dbReference>
<name>A0ABD0TNH0_LOXSC</name>
<protein>
    <recommendedName>
        <fullName evidence="1">Reverse transcriptase domain-containing protein</fullName>
    </recommendedName>
</protein>
<dbReference type="PROSITE" id="PS50878">
    <property type="entry name" value="RT_POL"/>
    <property type="match status" value="1"/>
</dbReference>
<dbReference type="SUPFAM" id="SSF56672">
    <property type="entry name" value="DNA/RNA polymerases"/>
    <property type="match status" value="1"/>
</dbReference>
<dbReference type="EMBL" id="JBEDNZ010000002">
    <property type="protein sequence ID" value="KAL0850890.1"/>
    <property type="molecule type" value="Genomic_DNA"/>
</dbReference>
<proteinExistence type="predicted"/>
<dbReference type="Proteomes" id="UP001549921">
    <property type="component" value="Unassembled WGS sequence"/>
</dbReference>
<dbReference type="GO" id="GO:0071897">
    <property type="term" value="P:DNA biosynthetic process"/>
    <property type="evidence" value="ECO:0007669"/>
    <property type="project" value="UniProtKB-ARBA"/>
</dbReference>
<accession>A0ABD0TNH0</accession>
<gene>
    <name evidence="2" type="ORF">ABMA28_006799</name>
</gene>
<dbReference type="PANTHER" id="PTHR47027:SF20">
    <property type="entry name" value="REVERSE TRANSCRIPTASE-LIKE PROTEIN WITH RNA-DIRECTED DNA POLYMERASE DOMAIN"/>
    <property type="match status" value="1"/>
</dbReference>
<evidence type="ECO:0000313" key="3">
    <source>
        <dbReference type="Proteomes" id="UP001549921"/>
    </source>
</evidence>
<feature type="domain" description="Reverse transcriptase" evidence="1">
    <location>
        <begin position="171"/>
        <end position="444"/>
    </location>
</feature>
<dbReference type="InterPro" id="IPR043502">
    <property type="entry name" value="DNA/RNA_pol_sf"/>
</dbReference>
<reference evidence="2 3" key="1">
    <citation type="submission" date="2024-06" db="EMBL/GenBank/DDBJ databases">
        <title>A chromosome-level genome assembly of beet webworm, Loxostege sticticalis.</title>
        <authorList>
            <person name="Zhang Y."/>
        </authorList>
    </citation>
    <scope>NUCLEOTIDE SEQUENCE [LARGE SCALE GENOMIC DNA]</scope>
    <source>
        <strain evidence="2">AQ028</strain>
        <tissue evidence="2">Male pupae</tissue>
    </source>
</reference>
<dbReference type="AlphaFoldDB" id="A0ABD0TNH0"/>
<comment type="caution">
    <text evidence="2">The sequence shown here is derived from an EMBL/GenBank/DDBJ whole genome shotgun (WGS) entry which is preliminary data.</text>
</comment>
<dbReference type="CDD" id="cd01650">
    <property type="entry name" value="RT_nLTR_like"/>
    <property type="match status" value="1"/>
</dbReference>
<organism evidence="2 3">
    <name type="scientific">Loxostege sticticalis</name>
    <name type="common">Beet webworm moth</name>
    <dbReference type="NCBI Taxonomy" id="481309"/>
    <lineage>
        <taxon>Eukaryota</taxon>
        <taxon>Metazoa</taxon>
        <taxon>Ecdysozoa</taxon>
        <taxon>Arthropoda</taxon>
        <taxon>Hexapoda</taxon>
        <taxon>Insecta</taxon>
        <taxon>Pterygota</taxon>
        <taxon>Neoptera</taxon>
        <taxon>Endopterygota</taxon>
        <taxon>Lepidoptera</taxon>
        <taxon>Glossata</taxon>
        <taxon>Ditrysia</taxon>
        <taxon>Pyraloidea</taxon>
        <taxon>Crambidae</taxon>
        <taxon>Pyraustinae</taxon>
        <taxon>Loxostege</taxon>
    </lineage>
</organism>
<dbReference type="InterPro" id="IPR000477">
    <property type="entry name" value="RT_dom"/>
</dbReference>
<dbReference type="Pfam" id="PF00078">
    <property type="entry name" value="RVT_1"/>
    <property type="match status" value="1"/>
</dbReference>
<sequence length="561" mass="64430">MYHDIVCILKESAEATYHEKRRRKHNCITGWNKHVSAAHGEARFWYQSWLQFGKPNFGFIYDKMRDTKRKFKAKLKFCQNNEKQIKLDIIAQNHADKNFNKFWKNTNKLNPKPRLPTSVAGMYEPTDIANAFQKHFKVESPLPGEAQMLDAGRRVEDLTVRFTAREVASTIKGMVRGKSPGHDDLSIEHLKYAGVHLPRVLAMFFSLSTVIAKVLDSLLDRRLDEHIKIHDAQFGFKSGLSTESAIFCLKQTVQYYTARKTPVYACFLDLSKAFDLVSYSLLWKKLDCETSLPPEVISIFKYWYDNQRNCVKWAGSRSDVYGLQCGVRQGGLSSPKLFNLYMNRLIEELSSTYVGCHVGGVCINNISYADDMVLLSPSIGALRKLLHMCEEYAVSHGLRYNSLKSEFMVFQAGAAGRQRSLPSVTLGGTDLKRVHQFKYLGHWVTDSLSDSVDVERERRALCVRCNMLARRFRTYGALRVQYNNAFRMLFGLPRHCSASSMFAEAHIDCFYTIIRKWSASLWARVRGNSNGILSALADRWDSPLLRRWLQLHAPATRYLYI</sequence>